<dbReference type="AlphaFoldDB" id="A0A4R7UD77"/>
<evidence type="ECO:0000313" key="3">
    <source>
        <dbReference type="Proteomes" id="UP000295757"/>
    </source>
</evidence>
<keyword evidence="3" id="KW-1185">Reference proteome</keyword>
<keyword evidence="1" id="KW-1133">Transmembrane helix</keyword>
<accession>A0A4R7UD77</accession>
<feature type="transmembrane region" description="Helical" evidence="1">
    <location>
        <begin position="100"/>
        <end position="124"/>
    </location>
</feature>
<protein>
    <submittedName>
        <fullName evidence="2">Uncharacterized protein</fullName>
    </submittedName>
</protein>
<evidence type="ECO:0000256" key="1">
    <source>
        <dbReference type="SAM" id="Phobius"/>
    </source>
</evidence>
<keyword evidence="1" id="KW-0472">Membrane</keyword>
<dbReference type="Proteomes" id="UP000295757">
    <property type="component" value="Unassembled WGS sequence"/>
</dbReference>
<reference evidence="2 3" key="1">
    <citation type="submission" date="2019-03" db="EMBL/GenBank/DDBJ databases">
        <title>Genomic Encyclopedia of Archaeal and Bacterial Type Strains, Phase II (KMG-II): from individual species to whole genera.</title>
        <authorList>
            <person name="Goeker M."/>
        </authorList>
    </citation>
    <scope>NUCLEOTIDE SEQUENCE [LARGE SCALE GENOMIC DNA]</scope>
    <source>
        <strain evidence="2 3">ATCC 35214</strain>
    </source>
</reference>
<sequence>MFKWLQLIPNFWKKILLALCIILFLLAFSLLVAGLVNDGVNEFAKVFYFYKEVPVPDDRWKEFLKYAQEQKLAPEHIEKLREIFGDTFTITQEQQNVVGYGFFICTMFLIALFSFSIATSLIFINIQATKHAGIILFRERLINEHEYNTFLAILEAAQQRLDKKERIGISLDEINKQIEKLEQNESE</sequence>
<proteinExistence type="predicted"/>
<dbReference type="OrthoDB" id="9851236at2"/>
<dbReference type="RefSeq" id="WP_134110920.1">
    <property type="nucleotide sequence ID" value="NZ_SOCN01000002.1"/>
</dbReference>
<evidence type="ECO:0000313" key="2">
    <source>
        <dbReference type="EMBL" id="TDV23515.1"/>
    </source>
</evidence>
<dbReference type="EMBL" id="SOCN01000002">
    <property type="protein sequence ID" value="TDV23515.1"/>
    <property type="molecule type" value="Genomic_DNA"/>
</dbReference>
<organism evidence="2 3">
    <name type="scientific">Mycoplasmopsis mustelae</name>
    <dbReference type="NCBI Taxonomy" id="171289"/>
    <lineage>
        <taxon>Bacteria</taxon>
        <taxon>Bacillati</taxon>
        <taxon>Mycoplasmatota</taxon>
        <taxon>Mycoplasmoidales</taxon>
        <taxon>Metamycoplasmataceae</taxon>
        <taxon>Mycoplasmopsis</taxon>
    </lineage>
</organism>
<gene>
    <name evidence="2" type="ORF">BCF59_0504</name>
</gene>
<comment type="caution">
    <text evidence="2">The sequence shown here is derived from an EMBL/GenBank/DDBJ whole genome shotgun (WGS) entry which is preliminary data.</text>
</comment>
<keyword evidence="1" id="KW-0812">Transmembrane</keyword>
<name>A0A4R7UD77_9BACT</name>